<dbReference type="EMBL" id="CADCWF010000140">
    <property type="protein sequence ID" value="CAA9556585.1"/>
    <property type="molecule type" value="Genomic_DNA"/>
</dbReference>
<organism evidence="2">
    <name type="scientific">uncultured Thermomicrobiales bacterium</name>
    <dbReference type="NCBI Taxonomy" id="1645740"/>
    <lineage>
        <taxon>Bacteria</taxon>
        <taxon>Pseudomonadati</taxon>
        <taxon>Thermomicrobiota</taxon>
        <taxon>Thermomicrobia</taxon>
        <taxon>Thermomicrobiales</taxon>
        <taxon>environmental samples</taxon>
    </lineage>
</organism>
<feature type="region of interest" description="Disordered" evidence="1">
    <location>
        <begin position="1"/>
        <end position="29"/>
    </location>
</feature>
<proteinExistence type="predicted"/>
<reference evidence="2" key="1">
    <citation type="submission" date="2020-02" db="EMBL/GenBank/DDBJ databases">
        <authorList>
            <person name="Meier V. D."/>
        </authorList>
    </citation>
    <scope>NUCLEOTIDE SEQUENCE</scope>
    <source>
        <strain evidence="2">AVDCRST_MAG59</strain>
    </source>
</reference>
<name>A0A6J4UPW0_9BACT</name>
<feature type="compositionally biased region" description="Basic and acidic residues" evidence="1">
    <location>
        <begin position="1"/>
        <end position="17"/>
    </location>
</feature>
<accession>A0A6J4UPW0</accession>
<sequence length="29" mass="3142">PSSESDRNTARSEKDRATLLPSSAHRCAV</sequence>
<dbReference type="AlphaFoldDB" id="A0A6J4UPW0"/>
<feature type="non-terminal residue" evidence="2">
    <location>
        <position position="1"/>
    </location>
</feature>
<evidence type="ECO:0000313" key="2">
    <source>
        <dbReference type="EMBL" id="CAA9556585.1"/>
    </source>
</evidence>
<evidence type="ECO:0000256" key="1">
    <source>
        <dbReference type="SAM" id="MobiDB-lite"/>
    </source>
</evidence>
<protein>
    <submittedName>
        <fullName evidence="2">Uncharacterized protein</fullName>
    </submittedName>
</protein>
<gene>
    <name evidence="2" type="ORF">AVDCRST_MAG59-2170</name>
</gene>